<evidence type="ECO:0000313" key="1">
    <source>
        <dbReference type="EMBL" id="AUX43552.1"/>
    </source>
</evidence>
<evidence type="ECO:0000313" key="2">
    <source>
        <dbReference type="Proteomes" id="UP000238348"/>
    </source>
</evidence>
<dbReference type="Proteomes" id="UP000238348">
    <property type="component" value="Chromosome"/>
</dbReference>
<reference evidence="1 2" key="1">
    <citation type="submission" date="2015-09" db="EMBL/GenBank/DDBJ databases">
        <title>Sorangium comparison.</title>
        <authorList>
            <person name="Zaburannyi N."/>
            <person name="Bunk B."/>
            <person name="Overmann J."/>
            <person name="Mueller R."/>
        </authorList>
    </citation>
    <scope>NUCLEOTIDE SEQUENCE [LARGE SCALE GENOMIC DNA]</scope>
    <source>
        <strain evidence="1 2">So ce26</strain>
    </source>
</reference>
<dbReference type="EMBL" id="CP012673">
    <property type="protein sequence ID" value="AUX43552.1"/>
    <property type="molecule type" value="Genomic_DNA"/>
</dbReference>
<sequence>MTTYPTGMVSFSTVVEAGVNSTNPCSASALPVTIFSMGGNSSGGEIGGMDPLPASVLLPAWSVTVTDTVYGVSNVNPSTGTSWEVEYESIFTSVGFTPSSIVMVTCVGSSVASLPHHNVPPPVVGADAEYARSREPQRLSPGSARS</sequence>
<accession>A0A2L0EW94</accession>
<dbReference type="AlphaFoldDB" id="A0A2L0EW94"/>
<proteinExistence type="predicted"/>
<gene>
    <name evidence="1" type="ORF">SOCE26_050020</name>
</gene>
<organism evidence="1 2">
    <name type="scientific">Sorangium cellulosum</name>
    <name type="common">Polyangium cellulosum</name>
    <dbReference type="NCBI Taxonomy" id="56"/>
    <lineage>
        <taxon>Bacteria</taxon>
        <taxon>Pseudomonadati</taxon>
        <taxon>Myxococcota</taxon>
        <taxon>Polyangia</taxon>
        <taxon>Polyangiales</taxon>
        <taxon>Polyangiaceae</taxon>
        <taxon>Sorangium</taxon>
    </lineage>
</organism>
<name>A0A2L0EW94_SORCE</name>
<protein>
    <submittedName>
        <fullName evidence="1">Uncharacterized protein</fullName>
    </submittedName>
</protein>